<dbReference type="EMBL" id="BMAO01037938">
    <property type="protein sequence ID" value="GFR21363.1"/>
    <property type="molecule type" value="Genomic_DNA"/>
</dbReference>
<name>A0A8X6HEJ0_TRICU</name>
<proteinExistence type="predicted"/>
<evidence type="ECO:0000313" key="1">
    <source>
        <dbReference type="EMBL" id="GFR21363.1"/>
    </source>
</evidence>
<dbReference type="AlphaFoldDB" id="A0A8X6HEJ0"/>
<protein>
    <submittedName>
        <fullName evidence="1">Uncharacterized protein</fullName>
    </submittedName>
</protein>
<sequence>MSRFGDWKTRETCQGINAVLCCIVGIIEARDSWGGRLRRWLRRVQVEAALSSEITVLCFGDRPVTVPALLPPGISDHLPAPHSVIHPRLTPSSVAFH</sequence>
<dbReference type="Proteomes" id="UP000887116">
    <property type="component" value="Unassembled WGS sequence"/>
</dbReference>
<accession>A0A8X6HEJ0</accession>
<gene>
    <name evidence="1" type="ORF">TNCT_178141</name>
</gene>
<comment type="caution">
    <text evidence="1">The sequence shown here is derived from an EMBL/GenBank/DDBJ whole genome shotgun (WGS) entry which is preliminary data.</text>
</comment>
<evidence type="ECO:0000313" key="2">
    <source>
        <dbReference type="Proteomes" id="UP000887116"/>
    </source>
</evidence>
<organism evidence="1 2">
    <name type="scientific">Trichonephila clavata</name>
    <name type="common">Joro spider</name>
    <name type="synonym">Nephila clavata</name>
    <dbReference type="NCBI Taxonomy" id="2740835"/>
    <lineage>
        <taxon>Eukaryota</taxon>
        <taxon>Metazoa</taxon>
        <taxon>Ecdysozoa</taxon>
        <taxon>Arthropoda</taxon>
        <taxon>Chelicerata</taxon>
        <taxon>Arachnida</taxon>
        <taxon>Araneae</taxon>
        <taxon>Araneomorphae</taxon>
        <taxon>Entelegynae</taxon>
        <taxon>Araneoidea</taxon>
        <taxon>Nephilidae</taxon>
        <taxon>Trichonephila</taxon>
    </lineage>
</organism>
<reference evidence="1" key="1">
    <citation type="submission" date="2020-07" db="EMBL/GenBank/DDBJ databases">
        <title>Multicomponent nature underlies the extraordinary mechanical properties of spider dragline silk.</title>
        <authorList>
            <person name="Kono N."/>
            <person name="Nakamura H."/>
            <person name="Mori M."/>
            <person name="Yoshida Y."/>
            <person name="Ohtoshi R."/>
            <person name="Malay A.D."/>
            <person name="Moran D.A.P."/>
            <person name="Tomita M."/>
            <person name="Numata K."/>
            <person name="Arakawa K."/>
        </authorList>
    </citation>
    <scope>NUCLEOTIDE SEQUENCE</scope>
</reference>
<keyword evidence="2" id="KW-1185">Reference proteome</keyword>